<dbReference type="Gene3D" id="1.10.260.40">
    <property type="entry name" value="lambda repressor-like DNA-binding domains"/>
    <property type="match status" value="1"/>
</dbReference>
<dbReference type="CDD" id="cd00093">
    <property type="entry name" value="HTH_XRE"/>
    <property type="match status" value="1"/>
</dbReference>
<organism evidence="1 2">
    <name type="scientific">Bacillus phage vB_BmeM-Goe8</name>
    <dbReference type="NCBI Taxonomy" id="2593638"/>
    <lineage>
        <taxon>Viruses</taxon>
        <taxon>Duplodnaviria</taxon>
        <taxon>Heunggongvirae</taxon>
        <taxon>Uroviricota</taxon>
        <taxon>Caudoviricetes</taxon>
        <taxon>Herelleviridae</taxon>
        <taxon>Bastillevirinae</taxon>
        <taxon>Goettingenvirus</taxon>
        <taxon>Goettingenvirus goe8</taxon>
    </lineage>
</organism>
<dbReference type="Proteomes" id="UP000317800">
    <property type="component" value="Segment"/>
</dbReference>
<dbReference type="EMBL" id="MN043729">
    <property type="protein sequence ID" value="QDP42955.1"/>
    <property type="molecule type" value="Genomic_DNA"/>
</dbReference>
<protein>
    <submittedName>
        <fullName evidence="1">Uncharacterized protein</fullName>
    </submittedName>
</protein>
<dbReference type="SUPFAM" id="SSF47413">
    <property type="entry name" value="lambda repressor-like DNA-binding domains"/>
    <property type="match status" value="1"/>
</dbReference>
<dbReference type="InterPro" id="IPR001387">
    <property type="entry name" value="Cro/C1-type_HTH"/>
</dbReference>
<dbReference type="InterPro" id="IPR010982">
    <property type="entry name" value="Lambda_DNA-bd_dom_sf"/>
</dbReference>
<name>A0A516KN00_9CAUD</name>
<sequence>MKNFNDLQKELKSKEPYLEYALRVIGLAMAAKDQKGWSRADLATKADIPYYDLLKITKGEWVPSIQTLYKLIQATGISDQVKEYVSKSGSNEGKWVWDTNDEMFRSDFFDTKEEAIEDARGQEDAGETIYVGQVVEPTSFTGVDVDGILERISEQVYEEVGEVAIDYLSYVKQEDFTALENSLNDVIRKWMKERGYEPNFFKVDNIEGVEL</sequence>
<dbReference type="GO" id="GO:0003677">
    <property type="term" value="F:DNA binding"/>
    <property type="evidence" value="ECO:0007669"/>
    <property type="project" value="InterPro"/>
</dbReference>
<gene>
    <name evidence="1" type="ORF">Goe8_c01820</name>
</gene>
<proteinExistence type="predicted"/>
<accession>A0A516KN00</accession>
<keyword evidence="2" id="KW-1185">Reference proteome</keyword>
<evidence type="ECO:0000313" key="1">
    <source>
        <dbReference type="EMBL" id="QDP42955.1"/>
    </source>
</evidence>
<reference evidence="1 2" key="1">
    <citation type="submission" date="2019-06" db="EMBL/GenBank/DDBJ databases">
        <authorList>
            <person name="Hertel R."/>
        </authorList>
    </citation>
    <scope>NUCLEOTIDE SEQUENCE [LARGE SCALE GENOMIC DNA]</scope>
</reference>
<evidence type="ECO:0000313" key="2">
    <source>
        <dbReference type="Proteomes" id="UP000317800"/>
    </source>
</evidence>